<name>A0A9N9PHN0_9GLOM</name>
<keyword evidence="2" id="KW-1185">Reference proteome</keyword>
<feature type="non-terminal residue" evidence="1">
    <location>
        <position position="1"/>
    </location>
</feature>
<dbReference type="Proteomes" id="UP000789405">
    <property type="component" value="Unassembled WGS sequence"/>
</dbReference>
<gene>
    <name evidence="1" type="ORF">DERYTH_LOCUS27071</name>
</gene>
<protein>
    <submittedName>
        <fullName evidence="1">3716_t:CDS:1</fullName>
    </submittedName>
</protein>
<organism evidence="1 2">
    <name type="scientific">Dentiscutata erythropus</name>
    <dbReference type="NCBI Taxonomy" id="1348616"/>
    <lineage>
        <taxon>Eukaryota</taxon>
        <taxon>Fungi</taxon>
        <taxon>Fungi incertae sedis</taxon>
        <taxon>Mucoromycota</taxon>
        <taxon>Glomeromycotina</taxon>
        <taxon>Glomeromycetes</taxon>
        <taxon>Diversisporales</taxon>
        <taxon>Gigasporaceae</taxon>
        <taxon>Dentiscutata</taxon>
    </lineage>
</organism>
<proteinExistence type="predicted"/>
<evidence type="ECO:0000313" key="2">
    <source>
        <dbReference type="Proteomes" id="UP000789405"/>
    </source>
</evidence>
<reference evidence="1" key="1">
    <citation type="submission" date="2021-06" db="EMBL/GenBank/DDBJ databases">
        <authorList>
            <person name="Kallberg Y."/>
            <person name="Tangrot J."/>
            <person name="Rosling A."/>
        </authorList>
    </citation>
    <scope>NUCLEOTIDE SEQUENCE</scope>
    <source>
        <strain evidence="1">MA453B</strain>
    </source>
</reference>
<dbReference type="EMBL" id="CAJVPY010060278">
    <property type="protein sequence ID" value="CAG8821136.1"/>
    <property type="molecule type" value="Genomic_DNA"/>
</dbReference>
<feature type="non-terminal residue" evidence="1">
    <location>
        <position position="53"/>
    </location>
</feature>
<evidence type="ECO:0000313" key="1">
    <source>
        <dbReference type="EMBL" id="CAG8821136.1"/>
    </source>
</evidence>
<dbReference type="AlphaFoldDB" id="A0A9N9PHN0"/>
<accession>A0A9N9PHN0</accession>
<sequence>FANYSYQFGAFPDYVSDDPNTSGGYCTGTTLLSAANIVPTDDDLNSDLWQIDL</sequence>
<comment type="caution">
    <text evidence="1">The sequence shown here is derived from an EMBL/GenBank/DDBJ whole genome shotgun (WGS) entry which is preliminary data.</text>
</comment>